<dbReference type="EMBL" id="BTSY01000002">
    <property type="protein sequence ID" value="GMT12858.1"/>
    <property type="molecule type" value="Genomic_DNA"/>
</dbReference>
<evidence type="ECO:0000313" key="1">
    <source>
        <dbReference type="EMBL" id="GMT12858.1"/>
    </source>
</evidence>
<accession>A0AAV5V1D0</accession>
<proteinExistence type="predicted"/>
<evidence type="ECO:0000313" key="2">
    <source>
        <dbReference type="Proteomes" id="UP001432322"/>
    </source>
</evidence>
<sequence length="119" mass="13580">NMGADREVGELLVKLGHESPGARSVNNVLEVVVRDRGKVVVGKLHEELNVVIVDKIREDGDGFNVVQRYFEGAHIRPEILEADVRAVFVELVYIHSPPSSRRRFDIQWLIFHRLLAKFP</sequence>
<comment type="caution">
    <text evidence="1">The sequence shown here is derived from an EMBL/GenBank/DDBJ whole genome shotgun (WGS) entry which is preliminary data.</text>
</comment>
<keyword evidence="2" id="KW-1185">Reference proteome</keyword>
<organism evidence="1 2">
    <name type="scientific">Pristionchus fissidentatus</name>
    <dbReference type="NCBI Taxonomy" id="1538716"/>
    <lineage>
        <taxon>Eukaryota</taxon>
        <taxon>Metazoa</taxon>
        <taxon>Ecdysozoa</taxon>
        <taxon>Nematoda</taxon>
        <taxon>Chromadorea</taxon>
        <taxon>Rhabditida</taxon>
        <taxon>Rhabditina</taxon>
        <taxon>Diplogasteromorpha</taxon>
        <taxon>Diplogasteroidea</taxon>
        <taxon>Neodiplogasteridae</taxon>
        <taxon>Pristionchus</taxon>
    </lineage>
</organism>
<dbReference type="AlphaFoldDB" id="A0AAV5V1D0"/>
<protein>
    <submittedName>
        <fullName evidence="1">Uncharacterized protein</fullName>
    </submittedName>
</protein>
<feature type="non-terminal residue" evidence="1">
    <location>
        <position position="1"/>
    </location>
</feature>
<feature type="non-terminal residue" evidence="1">
    <location>
        <position position="119"/>
    </location>
</feature>
<gene>
    <name evidence="1" type="ORF">PFISCL1PPCAC_4155</name>
</gene>
<dbReference type="Proteomes" id="UP001432322">
    <property type="component" value="Unassembled WGS sequence"/>
</dbReference>
<reference evidence="1" key="1">
    <citation type="submission" date="2023-10" db="EMBL/GenBank/DDBJ databases">
        <title>Genome assembly of Pristionchus species.</title>
        <authorList>
            <person name="Yoshida K."/>
            <person name="Sommer R.J."/>
        </authorList>
    </citation>
    <scope>NUCLEOTIDE SEQUENCE</scope>
    <source>
        <strain evidence="1">RS5133</strain>
    </source>
</reference>
<name>A0AAV5V1D0_9BILA</name>